<evidence type="ECO:0000313" key="2">
    <source>
        <dbReference type="Proteomes" id="UP001497680"/>
    </source>
</evidence>
<proteinExistence type="predicted"/>
<name>A0ACC0D2V1_9PEZI</name>
<reference evidence="1 2" key="1">
    <citation type="journal article" date="2022" name="New Phytol.">
        <title>Ecological generalism drives hyperdiversity of secondary metabolite gene clusters in xylarialean endophytes.</title>
        <authorList>
            <person name="Franco M.E.E."/>
            <person name="Wisecaver J.H."/>
            <person name="Arnold A.E."/>
            <person name="Ju Y.M."/>
            <person name="Slot J.C."/>
            <person name="Ahrendt S."/>
            <person name="Moore L.P."/>
            <person name="Eastman K.E."/>
            <person name="Scott K."/>
            <person name="Konkel Z."/>
            <person name="Mondo S.J."/>
            <person name="Kuo A."/>
            <person name="Hayes R.D."/>
            <person name="Haridas S."/>
            <person name="Andreopoulos B."/>
            <person name="Riley R."/>
            <person name="LaButti K."/>
            <person name="Pangilinan J."/>
            <person name="Lipzen A."/>
            <person name="Amirebrahimi M."/>
            <person name="Yan J."/>
            <person name="Adam C."/>
            <person name="Keymanesh K."/>
            <person name="Ng V."/>
            <person name="Louie K."/>
            <person name="Northen T."/>
            <person name="Drula E."/>
            <person name="Henrissat B."/>
            <person name="Hsieh H.M."/>
            <person name="Youens-Clark K."/>
            <person name="Lutzoni F."/>
            <person name="Miadlikowska J."/>
            <person name="Eastwood D.C."/>
            <person name="Hamelin R.C."/>
            <person name="Grigoriev I.V."/>
            <person name="U'Ren J.M."/>
        </authorList>
    </citation>
    <scope>NUCLEOTIDE SEQUENCE [LARGE SCALE GENOMIC DNA]</scope>
    <source>
        <strain evidence="1 2">ER1909</strain>
    </source>
</reference>
<gene>
    <name evidence="1" type="ORF">F4821DRAFT_237563</name>
</gene>
<keyword evidence="2" id="KW-1185">Reference proteome</keyword>
<organism evidence="1 2">
    <name type="scientific">Hypoxylon rubiginosum</name>
    <dbReference type="NCBI Taxonomy" id="110542"/>
    <lineage>
        <taxon>Eukaryota</taxon>
        <taxon>Fungi</taxon>
        <taxon>Dikarya</taxon>
        <taxon>Ascomycota</taxon>
        <taxon>Pezizomycotina</taxon>
        <taxon>Sordariomycetes</taxon>
        <taxon>Xylariomycetidae</taxon>
        <taxon>Xylariales</taxon>
        <taxon>Hypoxylaceae</taxon>
        <taxon>Hypoxylon</taxon>
    </lineage>
</organism>
<dbReference type="Proteomes" id="UP001497680">
    <property type="component" value="Unassembled WGS sequence"/>
</dbReference>
<protein>
    <submittedName>
        <fullName evidence="1">Serine/threonine protein kinase</fullName>
    </submittedName>
</protein>
<evidence type="ECO:0000313" key="1">
    <source>
        <dbReference type="EMBL" id="KAI6086841.1"/>
    </source>
</evidence>
<dbReference type="EMBL" id="MU394312">
    <property type="protein sequence ID" value="KAI6086841.1"/>
    <property type="molecule type" value="Genomic_DNA"/>
</dbReference>
<keyword evidence="1" id="KW-0808">Transferase</keyword>
<keyword evidence="1" id="KW-0418">Kinase</keyword>
<keyword evidence="1" id="KW-0723">Serine/threonine-protein kinase</keyword>
<comment type="caution">
    <text evidence="1">The sequence shown here is derived from an EMBL/GenBank/DDBJ whole genome shotgun (WGS) entry which is preliminary data.</text>
</comment>
<accession>A0ACC0D2V1</accession>
<sequence length="472" mass="51412">MHLTANGTKDGEGRNEETTKLKLSKPLDGFPSEIFNLAGSLEHLDLSGTGLSTLPEDFCRLEKLKIAFFSNCNFTVFPKQLAACPSLEMVAFRGNQMTEIPEDSLPPKLRWLILTHNRIEALPRSIGNCARLQKCMLAGNQLRSLPHEMAACRKLGLLRLSANRIAALPDWLFELPELAFLSFAGNPCCRSWSPATTSSSSSAKDGGRGGTTTPFSSLPGVSWQDLDVYDLLGEGASGVISKGLWNGVDSSAQEVAIKLFKGDVTSDGTPADEMLACITAGSHANLIDPLGKIHDHPHRAEGLVMQLVPPHFKNLGFPPSLQSCTRDCFSEDIQLTTRQGVRILQGIAAAAWHLHSRGVAHGDLYAHNILYSSDDEHALLGDFGAASIYTTSYHGKVERLEVLAFAHLMEDVWSITRPKFDEWELQVATQLAALHRRCSGPVGSERPGFGEIHRQLSTLHQQLVAPCSSVPC</sequence>